<proteinExistence type="predicted"/>
<evidence type="ECO:0000313" key="1">
    <source>
        <dbReference type="EMBL" id="GAH38247.1"/>
    </source>
</evidence>
<dbReference type="AlphaFoldDB" id="X1F025"/>
<comment type="caution">
    <text evidence="1">The sequence shown here is derived from an EMBL/GenBank/DDBJ whole genome shotgun (WGS) entry which is preliminary data.</text>
</comment>
<gene>
    <name evidence="1" type="ORF">S03H2_26020</name>
</gene>
<protein>
    <submittedName>
        <fullName evidence="1">Uncharacterized protein</fullName>
    </submittedName>
</protein>
<name>X1F025_9ZZZZ</name>
<reference evidence="1" key="1">
    <citation type="journal article" date="2014" name="Front. Microbiol.">
        <title>High frequency of phylogenetically diverse reductive dehalogenase-homologous genes in deep subseafloor sedimentary metagenomes.</title>
        <authorList>
            <person name="Kawai M."/>
            <person name="Futagami T."/>
            <person name="Toyoda A."/>
            <person name="Takaki Y."/>
            <person name="Nishi S."/>
            <person name="Hori S."/>
            <person name="Arai W."/>
            <person name="Tsubouchi T."/>
            <person name="Morono Y."/>
            <person name="Uchiyama I."/>
            <person name="Ito T."/>
            <person name="Fujiyama A."/>
            <person name="Inagaki F."/>
            <person name="Takami H."/>
        </authorList>
    </citation>
    <scope>NUCLEOTIDE SEQUENCE</scope>
    <source>
        <strain evidence="1">Expedition CK06-06</strain>
    </source>
</reference>
<dbReference type="EMBL" id="BARU01014917">
    <property type="protein sequence ID" value="GAH38247.1"/>
    <property type="molecule type" value="Genomic_DNA"/>
</dbReference>
<sequence>MTVVTDPDGISAATLLEFTNFNGKQVFEIGCGEGRITWVMPTMPTRSPQLIPLQKTS</sequence>
<organism evidence="1">
    <name type="scientific">marine sediment metagenome</name>
    <dbReference type="NCBI Taxonomy" id="412755"/>
    <lineage>
        <taxon>unclassified sequences</taxon>
        <taxon>metagenomes</taxon>
        <taxon>ecological metagenomes</taxon>
    </lineage>
</organism>
<accession>X1F025</accession>